<name>A0A2M9XDE7_9LEPT</name>
<evidence type="ECO:0000256" key="8">
    <source>
        <dbReference type="HAMAP-Rule" id="MF_00137"/>
    </source>
</evidence>
<feature type="domain" description="SAICAR synthetase/ADE2 N-terminal" evidence="9">
    <location>
        <begin position="9"/>
        <end position="257"/>
    </location>
</feature>
<evidence type="ECO:0000256" key="7">
    <source>
        <dbReference type="ARBA" id="ARBA00048475"/>
    </source>
</evidence>
<evidence type="ECO:0000313" key="11">
    <source>
        <dbReference type="Proteomes" id="UP000232196"/>
    </source>
</evidence>
<dbReference type="PANTHER" id="PTHR43700:SF1">
    <property type="entry name" value="PHOSPHORIBOSYLAMINOIMIDAZOLE-SUCCINOCARBOXAMIDE SYNTHASE"/>
    <property type="match status" value="1"/>
</dbReference>
<dbReference type="InterPro" id="IPR001636">
    <property type="entry name" value="SAICAR_synth"/>
</dbReference>
<dbReference type="InterPro" id="IPR018236">
    <property type="entry name" value="SAICAR_synthetase_CS"/>
</dbReference>
<dbReference type="PROSITE" id="PS01058">
    <property type="entry name" value="SAICAR_SYNTHETASE_2"/>
    <property type="match status" value="1"/>
</dbReference>
<dbReference type="CDD" id="cd01414">
    <property type="entry name" value="SAICAR_synt_Sc"/>
    <property type="match status" value="1"/>
</dbReference>
<dbReference type="InterPro" id="IPR028923">
    <property type="entry name" value="SAICAR_synt/ADE2_N"/>
</dbReference>
<keyword evidence="4 8" id="KW-0547">Nucleotide-binding</keyword>
<dbReference type="GO" id="GO:0004639">
    <property type="term" value="F:phosphoribosylaminoimidazolesuccinocarboxamide synthase activity"/>
    <property type="evidence" value="ECO:0007669"/>
    <property type="project" value="UniProtKB-UniRule"/>
</dbReference>
<comment type="similarity">
    <text evidence="2 8">Belongs to the SAICAR synthetase family.</text>
</comment>
<sequence length="289" mass="32699">MSELPKPSYIGKVRDVYDLGNSLILSSTDRISAFDVVFRQIVPGKGKVLNKISAEWFSYFKDIPNHIIETDVSKFPSPFKDHPDLKDRSVLVKKCKRIDFECVVRGYLSGSGWKEYKQDGTLAFKKLPPGLKESQKLAEPSFTPAIKNDTGHDENISEERMKNEIGSELFSILKEKSISLYTRAAELVAGAGILLCDTKFEFGIWEDKVILIDEILTPDSSRYWAESVYVIGTTPPSMDKQILRNYLEKSGWNKVPPPPDLPESLIVELQAAYKEIQDRLLKCLSQEST</sequence>
<organism evidence="10 11">
    <name type="scientific">Leptospira hartskeerlii</name>
    <dbReference type="NCBI Taxonomy" id="2023177"/>
    <lineage>
        <taxon>Bacteria</taxon>
        <taxon>Pseudomonadati</taxon>
        <taxon>Spirochaetota</taxon>
        <taxon>Spirochaetia</taxon>
        <taxon>Leptospirales</taxon>
        <taxon>Leptospiraceae</taxon>
        <taxon>Leptospira</taxon>
    </lineage>
</organism>
<protein>
    <recommendedName>
        <fullName evidence="8">Phosphoribosylaminoimidazole-succinocarboxamide synthase</fullName>
        <ecNumber evidence="8">6.3.2.6</ecNumber>
    </recommendedName>
    <alternativeName>
        <fullName evidence="8">SAICAR synthetase</fullName>
    </alternativeName>
</protein>
<keyword evidence="3 8" id="KW-0436">Ligase</keyword>
<evidence type="ECO:0000256" key="6">
    <source>
        <dbReference type="ARBA" id="ARBA00022840"/>
    </source>
</evidence>
<accession>A0A2M9XDE7</accession>
<dbReference type="UniPathway" id="UPA00074">
    <property type="reaction ID" value="UER00131"/>
</dbReference>
<evidence type="ECO:0000256" key="3">
    <source>
        <dbReference type="ARBA" id="ARBA00022598"/>
    </source>
</evidence>
<evidence type="ECO:0000256" key="1">
    <source>
        <dbReference type="ARBA" id="ARBA00004672"/>
    </source>
</evidence>
<proteinExistence type="inferred from homology"/>
<dbReference type="Proteomes" id="UP000232196">
    <property type="component" value="Unassembled WGS sequence"/>
</dbReference>
<comment type="catalytic activity">
    <reaction evidence="7 8">
        <text>5-amino-1-(5-phospho-D-ribosyl)imidazole-4-carboxylate + L-aspartate + ATP = (2S)-2-[5-amino-1-(5-phospho-beta-D-ribosyl)imidazole-4-carboxamido]succinate + ADP + phosphate + 2 H(+)</text>
        <dbReference type="Rhea" id="RHEA:22628"/>
        <dbReference type="ChEBI" id="CHEBI:15378"/>
        <dbReference type="ChEBI" id="CHEBI:29991"/>
        <dbReference type="ChEBI" id="CHEBI:30616"/>
        <dbReference type="ChEBI" id="CHEBI:43474"/>
        <dbReference type="ChEBI" id="CHEBI:58443"/>
        <dbReference type="ChEBI" id="CHEBI:77657"/>
        <dbReference type="ChEBI" id="CHEBI:456216"/>
        <dbReference type="EC" id="6.3.2.6"/>
    </reaction>
</comment>
<dbReference type="AlphaFoldDB" id="A0A2M9XDE7"/>
<dbReference type="EC" id="6.3.2.6" evidence="8"/>
<evidence type="ECO:0000313" key="10">
    <source>
        <dbReference type="EMBL" id="PJZ25723.1"/>
    </source>
</evidence>
<evidence type="ECO:0000256" key="4">
    <source>
        <dbReference type="ARBA" id="ARBA00022741"/>
    </source>
</evidence>
<keyword evidence="11" id="KW-1185">Reference proteome</keyword>
<comment type="caution">
    <text evidence="10">The sequence shown here is derived from an EMBL/GenBank/DDBJ whole genome shotgun (WGS) entry which is preliminary data.</text>
</comment>
<evidence type="ECO:0000256" key="5">
    <source>
        <dbReference type="ARBA" id="ARBA00022755"/>
    </source>
</evidence>
<dbReference type="PANTHER" id="PTHR43700">
    <property type="entry name" value="PHOSPHORIBOSYLAMINOIMIDAZOLE-SUCCINOCARBOXAMIDE SYNTHASE"/>
    <property type="match status" value="1"/>
</dbReference>
<dbReference type="Pfam" id="PF01259">
    <property type="entry name" value="SAICAR_synt"/>
    <property type="match status" value="1"/>
</dbReference>
<dbReference type="GO" id="GO:0006189">
    <property type="term" value="P:'de novo' IMP biosynthetic process"/>
    <property type="evidence" value="ECO:0007669"/>
    <property type="project" value="UniProtKB-UniRule"/>
</dbReference>
<reference evidence="10 11" key="1">
    <citation type="submission" date="2017-07" db="EMBL/GenBank/DDBJ databases">
        <title>Leptospira spp. isolated from tropical soils.</title>
        <authorList>
            <person name="Thibeaux R."/>
            <person name="Iraola G."/>
            <person name="Ferres I."/>
            <person name="Bierque E."/>
            <person name="Girault D."/>
            <person name="Soupe-Gilbert M.-E."/>
            <person name="Picardeau M."/>
            <person name="Goarant C."/>
        </authorList>
    </citation>
    <scope>NUCLEOTIDE SEQUENCE [LARGE SCALE GENOMIC DNA]</scope>
    <source>
        <strain evidence="10 11">MCA1-C-A1</strain>
    </source>
</reference>
<dbReference type="HAMAP" id="MF_00137">
    <property type="entry name" value="SAICAR_synth"/>
    <property type="match status" value="1"/>
</dbReference>
<keyword evidence="5 8" id="KW-0658">Purine biosynthesis</keyword>
<dbReference type="EMBL" id="NPDN01000004">
    <property type="protein sequence ID" value="PJZ25723.1"/>
    <property type="molecule type" value="Genomic_DNA"/>
</dbReference>
<evidence type="ECO:0000259" key="9">
    <source>
        <dbReference type="Pfam" id="PF01259"/>
    </source>
</evidence>
<gene>
    <name evidence="8" type="primary">purC</name>
    <name evidence="10" type="ORF">CH357_08720</name>
</gene>
<comment type="pathway">
    <text evidence="1 8">Purine metabolism; IMP biosynthesis via de novo pathway; 5-amino-1-(5-phospho-D-ribosyl)imidazole-4-carboxamide from 5-amino-1-(5-phospho-D-ribosyl)imidazole-4-carboxylate: step 1/2.</text>
</comment>
<dbReference type="NCBIfam" id="TIGR00081">
    <property type="entry name" value="purC"/>
    <property type="match status" value="1"/>
</dbReference>
<dbReference type="Gene3D" id="3.30.200.20">
    <property type="entry name" value="Phosphorylase Kinase, domain 1"/>
    <property type="match status" value="1"/>
</dbReference>
<dbReference type="OrthoDB" id="9801549at2"/>
<evidence type="ECO:0000256" key="2">
    <source>
        <dbReference type="ARBA" id="ARBA00010190"/>
    </source>
</evidence>
<dbReference type="NCBIfam" id="NF010568">
    <property type="entry name" value="PRK13961.1"/>
    <property type="match status" value="1"/>
</dbReference>
<dbReference type="SUPFAM" id="SSF56104">
    <property type="entry name" value="SAICAR synthase-like"/>
    <property type="match status" value="1"/>
</dbReference>
<keyword evidence="6 8" id="KW-0067">ATP-binding</keyword>
<dbReference type="GO" id="GO:0005737">
    <property type="term" value="C:cytoplasm"/>
    <property type="evidence" value="ECO:0007669"/>
    <property type="project" value="TreeGrafter"/>
</dbReference>
<dbReference type="Gene3D" id="3.30.470.20">
    <property type="entry name" value="ATP-grasp fold, B domain"/>
    <property type="match status" value="1"/>
</dbReference>
<dbReference type="GO" id="GO:0005524">
    <property type="term" value="F:ATP binding"/>
    <property type="evidence" value="ECO:0007669"/>
    <property type="project" value="UniProtKB-KW"/>
</dbReference>
<dbReference type="RefSeq" id="WP_100706365.1">
    <property type="nucleotide sequence ID" value="NZ_NPDL01000001.1"/>
</dbReference>